<protein>
    <submittedName>
        <fullName evidence="2">Respiratory growth induced protein 1</fullName>
    </submittedName>
</protein>
<proteinExistence type="predicted"/>
<feature type="region of interest" description="Disordered" evidence="1">
    <location>
        <begin position="312"/>
        <end position="361"/>
    </location>
</feature>
<keyword evidence="3" id="KW-1185">Reference proteome</keyword>
<feature type="compositionally biased region" description="Acidic residues" evidence="1">
    <location>
        <begin position="346"/>
        <end position="357"/>
    </location>
</feature>
<gene>
    <name evidence="2" type="ORF">KUF71_019974</name>
</gene>
<reference evidence="2" key="1">
    <citation type="submission" date="2021-07" db="EMBL/GenBank/DDBJ databases">
        <authorList>
            <person name="Catto M.A."/>
            <person name="Jacobson A."/>
            <person name="Kennedy G."/>
            <person name="Labadie P."/>
            <person name="Hunt B.G."/>
            <person name="Srinivasan R."/>
        </authorList>
    </citation>
    <scope>NUCLEOTIDE SEQUENCE</scope>
    <source>
        <strain evidence="2">PL_HMW_Pooled</strain>
        <tissue evidence="2">Head</tissue>
    </source>
</reference>
<evidence type="ECO:0000313" key="2">
    <source>
        <dbReference type="EMBL" id="KAK3909965.1"/>
    </source>
</evidence>
<evidence type="ECO:0000256" key="1">
    <source>
        <dbReference type="SAM" id="MobiDB-lite"/>
    </source>
</evidence>
<dbReference type="Proteomes" id="UP001219518">
    <property type="component" value="Unassembled WGS sequence"/>
</dbReference>
<dbReference type="EMBL" id="JAHWGI010000135">
    <property type="protein sequence ID" value="KAK3909965.1"/>
    <property type="molecule type" value="Genomic_DNA"/>
</dbReference>
<organism evidence="2 3">
    <name type="scientific">Frankliniella fusca</name>
    <dbReference type="NCBI Taxonomy" id="407009"/>
    <lineage>
        <taxon>Eukaryota</taxon>
        <taxon>Metazoa</taxon>
        <taxon>Ecdysozoa</taxon>
        <taxon>Arthropoda</taxon>
        <taxon>Hexapoda</taxon>
        <taxon>Insecta</taxon>
        <taxon>Pterygota</taxon>
        <taxon>Neoptera</taxon>
        <taxon>Paraneoptera</taxon>
        <taxon>Thysanoptera</taxon>
        <taxon>Terebrantia</taxon>
        <taxon>Thripoidea</taxon>
        <taxon>Thripidae</taxon>
        <taxon>Frankliniella</taxon>
    </lineage>
</organism>
<accession>A0AAE1L892</accession>
<dbReference type="AlphaFoldDB" id="A0AAE1L892"/>
<sequence length="493" mass="53965">MFHGSWEQPWDFWTGQLTDQLADTHLAEFRLAEARRRRDEAPPVPKFDGTRSWVVFDAQFKAAADDRGWSPEVRGRHLLNSLQGAAADVVQTLPPADFGDCEWLRPGRHYPTWPDDAFQTKVCEAFLDGLVDADLRRNVRLQNPGNVNAALTAALHIEAVDTLEPVPKRARFARVESVLEPGTSSSTALPPPETPTAAGDVLDARRVATAAASSADVLVALDKLRDTITAAMQTRTASRSPPRQRRGACYYCGGEGRSTLLESAVKNQIEVLYKTYQVLRKGHVRRGAAFENKLHAFKETLKDEMCIVSSVRGPPSASEQRVASRVADGFDGPAQKRAQVTSPTAADDDVDPDDPDPDYVAPTETRLLTLKDVALALDRSKASSRSAFRTVATAVSQASASAPAAVPYGASYASCGASAPTPPPPTPGRTRGRSVLCIEKRLQRRLVYLACRHHMFDLIPKALFQTMIEPSFSPDVGTLCRNFKKSWPSMNQY</sequence>
<name>A0AAE1L892_9NEOP</name>
<comment type="caution">
    <text evidence="2">The sequence shown here is derived from an EMBL/GenBank/DDBJ whole genome shotgun (WGS) entry which is preliminary data.</text>
</comment>
<reference evidence="2" key="2">
    <citation type="journal article" date="2023" name="BMC Genomics">
        <title>Pest status, molecular evolution, and epigenetic factors derived from the genome assembly of Frankliniella fusca, a thysanopteran phytovirus vector.</title>
        <authorList>
            <person name="Catto M.A."/>
            <person name="Labadie P.E."/>
            <person name="Jacobson A.L."/>
            <person name="Kennedy G.G."/>
            <person name="Srinivasan R."/>
            <person name="Hunt B.G."/>
        </authorList>
    </citation>
    <scope>NUCLEOTIDE SEQUENCE</scope>
    <source>
        <strain evidence="2">PL_HMW_Pooled</strain>
    </source>
</reference>
<evidence type="ECO:0000313" key="3">
    <source>
        <dbReference type="Proteomes" id="UP001219518"/>
    </source>
</evidence>